<evidence type="ECO:0000256" key="4">
    <source>
        <dbReference type="ARBA" id="ARBA00022989"/>
    </source>
</evidence>
<evidence type="ECO:0000313" key="7">
    <source>
        <dbReference type="Proteomes" id="UP000675881"/>
    </source>
</evidence>
<evidence type="ECO:0000256" key="3">
    <source>
        <dbReference type="ARBA" id="ARBA00022692"/>
    </source>
</evidence>
<comment type="similarity">
    <text evidence="2">Belongs to the FUN14 family.</text>
</comment>
<dbReference type="OrthoDB" id="163794at2759"/>
<evidence type="ECO:0000256" key="1">
    <source>
        <dbReference type="ARBA" id="ARBA00004374"/>
    </source>
</evidence>
<dbReference type="GO" id="GO:0005741">
    <property type="term" value="C:mitochondrial outer membrane"/>
    <property type="evidence" value="ECO:0007669"/>
    <property type="project" value="UniProtKB-SubCell"/>
</dbReference>
<keyword evidence="3" id="KW-0812">Transmembrane</keyword>
<keyword evidence="4" id="KW-1133">Transmembrane helix</keyword>
<evidence type="ECO:0000256" key="5">
    <source>
        <dbReference type="ARBA" id="ARBA00023136"/>
    </source>
</evidence>
<dbReference type="GO" id="GO:0000422">
    <property type="term" value="P:autophagy of mitochondrion"/>
    <property type="evidence" value="ECO:0007669"/>
    <property type="project" value="TreeGrafter"/>
</dbReference>
<accession>A0A7R8H7L6</accession>
<keyword evidence="5" id="KW-0472">Membrane</keyword>
<dbReference type="Proteomes" id="UP000675881">
    <property type="component" value="Chromosome 3"/>
</dbReference>
<keyword evidence="7" id="KW-1185">Reference proteome</keyword>
<comment type="subcellular location">
    <subcellularLocation>
        <location evidence="1">Mitochondrion outer membrane</location>
        <topology evidence="1">Multi-pass membrane protein</topology>
    </subcellularLocation>
</comment>
<name>A0A7R8H7L6_LEPSM</name>
<sequence>MQLKEEIEEVEKIVSEVEQNLISTLKDIVSVDEEANRGMIRNFMTSLKKSSAPKQLAVGAGIGWCAGYLTMKVGKMAATAVGGSLLILQIAHYKGYIHVDWNKMTDDTSTLADVVKDKLRIKSKSGIEKFQDYASKNSVMLIIRLMMEFSSLHITKNNRALCINCSRRYYHNYQLLFESLH</sequence>
<evidence type="ECO:0000256" key="2">
    <source>
        <dbReference type="ARBA" id="ARBA00009160"/>
    </source>
</evidence>
<dbReference type="PANTHER" id="PTHR21346">
    <property type="entry name" value="FUN14 DOMAIN CONTAINING"/>
    <property type="match status" value="1"/>
</dbReference>
<dbReference type="PANTHER" id="PTHR21346:SF0">
    <property type="entry name" value="RE45833P"/>
    <property type="match status" value="1"/>
</dbReference>
<organism evidence="6 7">
    <name type="scientific">Lepeophtheirus salmonis</name>
    <name type="common">Salmon louse</name>
    <name type="synonym">Caligus salmonis</name>
    <dbReference type="NCBI Taxonomy" id="72036"/>
    <lineage>
        <taxon>Eukaryota</taxon>
        <taxon>Metazoa</taxon>
        <taxon>Ecdysozoa</taxon>
        <taxon>Arthropoda</taxon>
        <taxon>Crustacea</taxon>
        <taxon>Multicrustacea</taxon>
        <taxon>Hexanauplia</taxon>
        <taxon>Copepoda</taxon>
        <taxon>Siphonostomatoida</taxon>
        <taxon>Caligidae</taxon>
        <taxon>Lepeophtheirus</taxon>
    </lineage>
</organism>
<protein>
    <submittedName>
        <fullName evidence="6">FUNDC1</fullName>
    </submittedName>
</protein>
<dbReference type="Pfam" id="PF04930">
    <property type="entry name" value="FUN14"/>
    <property type="match status" value="1"/>
</dbReference>
<dbReference type="AlphaFoldDB" id="A0A7R8H7L6"/>
<dbReference type="EMBL" id="HG994582">
    <property type="protein sequence ID" value="CAF2903966.1"/>
    <property type="molecule type" value="Genomic_DNA"/>
</dbReference>
<gene>
    <name evidence="6" type="ORF">LSAA_7252</name>
</gene>
<evidence type="ECO:0000313" key="6">
    <source>
        <dbReference type="EMBL" id="CAF2903966.1"/>
    </source>
</evidence>
<proteinExistence type="inferred from homology"/>
<reference evidence="6" key="1">
    <citation type="submission" date="2021-02" db="EMBL/GenBank/DDBJ databases">
        <authorList>
            <person name="Bekaert M."/>
        </authorList>
    </citation>
    <scope>NUCLEOTIDE SEQUENCE</scope>
    <source>
        <strain evidence="6">IoA-00</strain>
    </source>
</reference>
<dbReference type="InterPro" id="IPR007014">
    <property type="entry name" value="FUN14"/>
</dbReference>